<dbReference type="EMBL" id="AAOW01000002">
    <property type="protein sequence ID" value="EAR62651.1"/>
    <property type="molecule type" value="Genomic_DNA"/>
</dbReference>
<evidence type="ECO:0000256" key="1">
    <source>
        <dbReference type="SAM" id="MobiDB-lite"/>
    </source>
</evidence>
<keyword evidence="2" id="KW-1133">Transmembrane helix</keyword>
<gene>
    <name evidence="3" type="ORF">MED92_06018</name>
</gene>
<keyword evidence="4" id="KW-1185">Reference proteome</keyword>
<proteinExistence type="predicted"/>
<evidence type="ECO:0000313" key="4">
    <source>
        <dbReference type="Proteomes" id="UP000002171"/>
    </source>
</evidence>
<name>A0A7U8GTP4_NEPCE</name>
<evidence type="ECO:0000256" key="2">
    <source>
        <dbReference type="SAM" id="Phobius"/>
    </source>
</evidence>
<keyword evidence="2" id="KW-0472">Membrane</keyword>
<organism evidence="3 4">
    <name type="scientific">Neptuniibacter caesariensis</name>
    <dbReference type="NCBI Taxonomy" id="207954"/>
    <lineage>
        <taxon>Bacteria</taxon>
        <taxon>Pseudomonadati</taxon>
        <taxon>Pseudomonadota</taxon>
        <taxon>Gammaproteobacteria</taxon>
        <taxon>Oceanospirillales</taxon>
        <taxon>Oceanospirillaceae</taxon>
        <taxon>Neptuniibacter</taxon>
    </lineage>
</organism>
<comment type="caution">
    <text evidence="3">The sequence shown here is derived from an EMBL/GenBank/DDBJ whole genome shotgun (WGS) entry which is preliminary data.</text>
</comment>
<feature type="compositionally biased region" description="Low complexity" evidence="1">
    <location>
        <begin position="431"/>
        <end position="440"/>
    </location>
</feature>
<feature type="region of interest" description="Disordered" evidence="1">
    <location>
        <begin position="431"/>
        <end position="453"/>
    </location>
</feature>
<feature type="transmembrane region" description="Helical" evidence="2">
    <location>
        <begin position="28"/>
        <end position="45"/>
    </location>
</feature>
<evidence type="ECO:0000313" key="3">
    <source>
        <dbReference type="EMBL" id="EAR62651.1"/>
    </source>
</evidence>
<dbReference type="AlphaFoldDB" id="A0A7U8GTP4"/>
<dbReference type="RefSeq" id="WP_007021669.1">
    <property type="nucleotide sequence ID" value="NZ_CH724126.1"/>
</dbReference>
<dbReference type="Proteomes" id="UP000002171">
    <property type="component" value="Unassembled WGS sequence"/>
</dbReference>
<feature type="transmembrane region" description="Helical" evidence="2">
    <location>
        <begin position="51"/>
        <end position="74"/>
    </location>
</feature>
<accession>A0A7U8GTP4</accession>
<reference evidence="3 4" key="1">
    <citation type="submission" date="2006-02" db="EMBL/GenBank/DDBJ databases">
        <authorList>
            <person name="Pinhassi J."/>
            <person name="Pedros-Alio C."/>
            <person name="Ferriera S."/>
            <person name="Johnson J."/>
            <person name="Kravitz S."/>
            <person name="Halpern A."/>
            <person name="Remington K."/>
            <person name="Beeson K."/>
            <person name="Tran B."/>
            <person name="Rogers Y.-H."/>
            <person name="Friedman R."/>
            <person name="Venter J.C."/>
        </authorList>
    </citation>
    <scope>NUCLEOTIDE SEQUENCE [LARGE SCALE GENOMIC DNA]</scope>
    <source>
        <strain evidence="3 4">MED92</strain>
    </source>
</reference>
<sequence>MKYSELTSSSNIYDNCPDIHKKIKHSSAPKLIALIAAAAAGYYGLQDLNLSFWIAAGVAIALYFALQIGLSQWLNNGAGRKARLQQVNEEEHPVHLVFFLPWYLEYFIVPNYKEPKIQSVVKEADKLVEELNFRNSDHYQTMLQQIRDEGTLPGKIDDLVLLMINKLYPHTDRSQQADPLIQELGEAFIDHLIANNFSGYKAEQAIEVAKVLVANYQSSEAAQHLLQKLHDPFCEYFEDGGFDSFDPEEPDHQRIAWLQLIGEDSRIESHYLNLLEDNPNSLSHYELKQLTLFSDNWLERMMNFVRHTQNEEMLSRLLNAPIFNEFRYILMSRADTSGNYPENALKTELENNWNDLHQLRLIKEYLFETEWMEPFRFDINGRIGELEHQSYVEQQAHEANLAQQRQAAYAEQQAQSAERAAMAQQLQAQSAAAHAQASQKQARELERIRRKVT</sequence>
<protein>
    <submittedName>
        <fullName evidence="3">Uncharacterized protein</fullName>
    </submittedName>
</protein>
<keyword evidence="2" id="KW-0812">Transmembrane</keyword>